<dbReference type="GO" id="GO:0005509">
    <property type="term" value="F:calcium ion binding"/>
    <property type="evidence" value="ECO:0007669"/>
    <property type="project" value="InterPro"/>
</dbReference>
<feature type="region of interest" description="Disordered" evidence="1">
    <location>
        <begin position="29"/>
        <end position="84"/>
    </location>
</feature>
<dbReference type="PROSITE" id="PS51257">
    <property type="entry name" value="PROKAR_LIPOPROTEIN"/>
    <property type="match status" value="1"/>
</dbReference>
<dbReference type="AlphaFoldDB" id="A0A5B8Y0E0"/>
<proteinExistence type="predicted"/>
<protein>
    <recommendedName>
        <fullName evidence="2">Protein-arginine deiminase C-terminal domain-containing protein</fullName>
    </recommendedName>
</protein>
<feature type="compositionally biased region" description="Low complexity" evidence="1">
    <location>
        <begin position="70"/>
        <end position="79"/>
    </location>
</feature>
<dbReference type="SUPFAM" id="SSF55909">
    <property type="entry name" value="Pentein"/>
    <property type="match status" value="1"/>
</dbReference>
<reference evidence="3 4" key="1">
    <citation type="submission" date="2019-08" db="EMBL/GenBank/DDBJ databases">
        <authorList>
            <person name="Liang Q."/>
        </authorList>
    </citation>
    <scope>NUCLEOTIDE SEQUENCE [LARGE SCALE GENOMIC DNA]</scope>
    <source>
        <strain evidence="3 4">V1718</strain>
    </source>
</reference>
<name>A0A5B8Y0E0_9DELT</name>
<feature type="domain" description="Protein-arginine deiminase C-terminal" evidence="2">
    <location>
        <begin position="252"/>
        <end position="645"/>
    </location>
</feature>
<dbReference type="KEGG" id="bbae:FRD01_18110"/>
<keyword evidence="4" id="KW-1185">Reference proteome</keyword>
<dbReference type="PROSITE" id="PS00018">
    <property type="entry name" value="EF_HAND_1"/>
    <property type="match status" value="1"/>
</dbReference>
<dbReference type="PANTHER" id="PTHR10837">
    <property type="entry name" value="PEPTIDYLARGININE DEIMINASE"/>
    <property type="match status" value="1"/>
</dbReference>
<dbReference type="Pfam" id="PF03068">
    <property type="entry name" value="PAD"/>
    <property type="match status" value="1"/>
</dbReference>
<dbReference type="PANTHER" id="PTHR10837:SF8">
    <property type="entry name" value="PROTEIN-ARGININE DEIMINASE"/>
    <property type="match status" value="1"/>
</dbReference>
<dbReference type="InterPro" id="IPR004303">
    <property type="entry name" value="PAD"/>
</dbReference>
<dbReference type="EMBL" id="CP042467">
    <property type="protein sequence ID" value="QED29119.1"/>
    <property type="molecule type" value="Genomic_DNA"/>
</dbReference>
<dbReference type="InterPro" id="IPR013530">
    <property type="entry name" value="PAD_C"/>
</dbReference>
<evidence type="ECO:0000259" key="2">
    <source>
        <dbReference type="Pfam" id="PF03068"/>
    </source>
</evidence>
<evidence type="ECO:0000313" key="3">
    <source>
        <dbReference type="EMBL" id="QED29119.1"/>
    </source>
</evidence>
<dbReference type="GO" id="GO:0005737">
    <property type="term" value="C:cytoplasm"/>
    <property type="evidence" value="ECO:0007669"/>
    <property type="project" value="InterPro"/>
</dbReference>
<organism evidence="3 4">
    <name type="scientific">Microvenator marinus</name>
    <dbReference type="NCBI Taxonomy" id="2600177"/>
    <lineage>
        <taxon>Bacteria</taxon>
        <taxon>Deltaproteobacteria</taxon>
        <taxon>Bradymonadales</taxon>
        <taxon>Microvenatoraceae</taxon>
        <taxon>Microvenator</taxon>
    </lineage>
</organism>
<dbReference type="Gene3D" id="2.60.40.1700">
    <property type="entry name" value="Protein-arginine deiminase, central domain"/>
    <property type="match status" value="1"/>
</dbReference>
<dbReference type="OrthoDB" id="249764at2"/>
<evidence type="ECO:0000313" key="4">
    <source>
        <dbReference type="Proteomes" id="UP000321595"/>
    </source>
</evidence>
<dbReference type="RefSeq" id="WP_146962150.1">
    <property type="nucleotide sequence ID" value="NZ_CP042467.1"/>
</dbReference>
<gene>
    <name evidence="3" type="ORF">FRD01_18110</name>
</gene>
<dbReference type="Gene3D" id="3.75.10.10">
    <property type="entry name" value="L-arginine/glycine Amidinotransferase, Chain A"/>
    <property type="match status" value="1"/>
</dbReference>
<dbReference type="InterPro" id="IPR036556">
    <property type="entry name" value="PAD_central_sf"/>
</dbReference>
<feature type="compositionally biased region" description="Pro residues" evidence="1">
    <location>
        <begin position="43"/>
        <end position="69"/>
    </location>
</feature>
<dbReference type="Proteomes" id="UP000321595">
    <property type="component" value="Chromosome"/>
</dbReference>
<accession>A0A5B8Y0E0</accession>
<sequence length="647" mass="70049">MKGYAKWSALVLVGLLGCSDSVSKKEPVVVNLGENNPIGNPNNPDPNNPDPGNNPDPNNPDPTNNPDPNNPDNNPDPNNSPGAVIIDLRADTNRDGVLSWEDLTEDVGEDLFDSTSGAVFLPNIDDDSERCSRQGNDASLAACNDASDQMINGAEDLLDLAPIGLKVVGEIPDTATASLSVDAVQNVRFFRRDEEGIWTAFDPNATTFAAEELRTGLEFRVEGLDVIRSVNGWDGTLNITATLNGVPEATESTDALQLKQAPLVLRHHLDPVLQIFSSELGIGGDGAFTSDLKAAVAGMGLEPGQHYELPVQDQWTQDFLESAYLMMPGQDDPQLIHVYIRSANIEMGFNGGRELRSAGRVVYTVFRGPNRAGLTQFTSQRSLDWDTLNSFGNTEVIPPHDGYPLGRIIRGEAPGDKGDARMLEMFSAQGVQNPLFVDTGWLLVAHIDETVSFIKDENAAMGWAMLANDATYAVQMLDTLANQGGAQIDMFQGKRWVSDFGQEYSAAVSVSEVLNDPDIMGASAEAAVEVDAQVNAIKSASGLTDADIIYIPFTHMTLGGASIAHQPGIVNGIVMDDENYFAPDPHGPRVGGVDLLVQITEERLAARGFTVSWVEDWDMYHRLAGEIHCATNVTRMAPETTRWWEEI</sequence>
<evidence type="ECO:0000256" key="1">
    <source>
        <dbReference type="SAM" id="MobiDB-lite"/>
    </source>
</evidence>
<dbReference type="InterPro" id="IPR018247">
    <property type="entry name" value="EF_Hand_1_Ca_BS"/>
</dbReference>
<dbReference type="SUPFAM" id="SSF110083">
    <property type="entry name" value="Peptidylarginine deiminase Pad4, middle domain"/>
    <property type="match status" value="1"/>
</dbReference>
<dbReference type="GO" id="GO:0004668">
    <property type="term" value="F:protein-arginine deiminase activity"/>
    <property type="evidence" value="ECO:0007669"/>
    <property type="project" value="InterPro"/>
</dbReference>